<evidence type="ECO:0000313" key="2">
    <source>
        <dbReference type="Proteomes" id="UP000013909"/>
    </source>
</evidence>
<gene>
    <name evidence="1" type="ORF">ADIS_2420</name>
</gene>
<dbReference type="AlphaFoldDB" id="R7ZSM5"/>
<proteinExistence type="predicted"/>
<dbReference type="Proteomes" id="UP000013909">
    <property type="component" value="Unassembled WGS sequence"/>
</dbReference>
<comment type="caution">
    <text evidence="1">The sequence shown here is derived from an EMBL/GenBank/DDBJ whole genome shotgun (WGS) entry which is preliminary data.</text>
</comment>
<keyword evidence="2" id="KW-1185">Reference proteome</keyword>
<dbReference type="STRING" id="1232681.ADIS_2420"/>
<protein>
    <recommendedName>
        <fullName evidence="3">DUF4230 domain-containing protein</fullName>
    </recommendedName>
</protein>
<name>R7ZSM5_9BACT</name>
<reference evidence="1 2" key="1">
    <citation type="submission" date="2013-02" db="EMBL/GenBank/DDBJ databases">
        <title>A novel strain isolated from Lonar lake, Maharashtra, India.</title>
        <authorList>
            <person name="Singh A."/>
        </authorList>
    </citation>
    <scope>NUCLEOTIDE SEQUENCE [LARGE SCALE GENOMIC DNA]</scope>
    <source>
        <strain evidence="1 2">AK24</strain>
    </source>
</reference>
<organism evidence="1 2">
    <name type="scientific">Lunatimonas lonarensis</name>
    <dbReference type="NCBI Taxonomy" id="1232681"/>
    <lineage>
        <taxon>Bacteria</taxon>
        <taxon>Pseudomonadati</taxon>
        <taxon>Bacteroidota</taxon>
        <taxon>Cytophagia</taxon>
        <taxon>Cytophagales</taxon>
        <taxon>Cyclobacteriaceae</taxon>
    </lineage>
</organism>
<dbReference type="InterPro" id="IPR025324">
    <property type="entry name" value="DUF4230"/>
</dbReference>
<dbReference type="Pfam" id="PF14014">
    <property type="entry name" value="DUF4230"/>
    <property type="match status" value="1"/>
</dbReference>
<accession>R7ZSM5</accession>
<sequence length="192" mass="21662">MIGASCKNNDRELVVGKIQQASDLVTAEFVVDKVVFGKKSKKVFFIPVNEASFLAYSQAKIKTGIDLNRITESDIVIDGTKISISLPPIEVINFSYPPDKFVEDTLISNPNRFLNNISLEDQEEFFRMAETDIRESLPYLGIVKTSQEHTRKMMHSLLKALGFNEIYISFQDDGLKIRQVTINDPVDSVTPK</sequence>
<evidence type="ECO:0008006" key="3">
    <source>
        <dbReference type="Google" id="ProtNLM"/>
    </source>
</evidence>
<evidence type="ECO:0000313" key="1">
    <source>
        <dbReference type="EMBL" id="EON77110.1"/>
    </source>
</evidence>
<dbReference type="EMBL" id="AQHR01000066">
    <property type="protein sequence ID" value="EON77110.1"/>
    <property type="molecule type" value="Genomic_DNA"/>
</dbReference>